<evidence type="ECO:0000256" key="3">
    <source>
        <dbReference type="ARBA" id="ARBA00019439"/>
    </source>
</evidence>
<name>A0A6J4HM80_9PROT</name>
<evidence type="ECO:0000256" key="6">
    <source>
        <dbReference type="ARBA" id="ARBA00022519"/>
    </source>
</evidence>
<accession>A0A6J4HM80</accession>
<proteinExistence type="inferred from homology"/>
<keyword evidence="7 14" id="KW-0812">Transmembrane</keyword>
<evidence type="ECO:0000256" key="14">
    <source>
        <dbReference type="SAM" id="Phobius"/>
    </source>
</evidence>
<dbReference type="GO" id="GO:0015087">
    <property type="term" value="F:cobalt ion transmembrane transporter activity"/>
    <property type="evidence" value="ECO:0007669"/>
    <property type="project" value="TreeGrafter"/>
</dbReference>
<protein>
    <recommendedName>
        <fullName evidence="3">Magnesium transport protein CorA</fullName>
    </recommendedName>
</protein>
<organism evidence="15">
    <name type="scientific">uncultured Acetobacteraceae bacterium</name>
    <dbReference type="NCBI Taxonomy" id="169975"/>
    <lineage>
        <taxon>Bacteria</taxon>
        <taxon>Pseudomonadati</taxon>
        <taxon>Pseudomonadota</taxon>
        <taxon>Alphaproteobacteria</taxon>
        <taxon>Acetobacterales</taxon>
        <taxon>Acetobacteraceae</taxon>
        <taxon>environmental samples</taxon>
    </lineage>
</organism>
<sequence length="344" mass="38292">MISVFALRDGGLARAPDPGAGALPEGTVWIDLHDPSAEEEARVERLLGLDIRTRDEMAEIEESARLYEENGALYMTATVVAGASERRPAAAQVTFVLTRERLVTVRYADPLPFRDFEAQCSRRPVARTTADQVFLALAESVVNRVADLFEASEAELDRLSAEIFADDDGPPPARLSGEPLAGKKPRLRRRRRQQTDLQAVLKRLGRTNLLAAKLRASLLSVGRMLAYHRQGAGDRLPDGDRATLKALERDARSLAEHDSQLAAEIAFLLEATLGLIDIEQNRIIKVFSIAAVLFLPPTLVGTVYGMNFEHMPELRWLFGYPFALLMMVVSAIAPYYWFKHRGWL</sequence>
<dbReference type="InterPro" id="IPR045861">
    <property type="entry name" value="CorA_cytoplasmic_dom"/>
</dbReference>
<dbReference type="GO" id="GO:0005886">
    <property type="term" value="C:plasma membrane"/>
    <property type="evidence" value="ECO:0007669"/>
    <property type="project" value="UniProtKB-SubCell"/>
</dbReference>
<dbReference type="Gene3D" id="1.20.58.340">
    <property type="entry name" value="Magnesium transport protein CorA, transmembrane region"/>
    <property type="match status" value="1"/>
</dbReference>
<keyword evidence="6" id="KW-0997">Cell inner membrane</keyword>
<dbReference type="Pfam" id="PF01544">
    <property type="entry name" value="CorA"/>
    <property type="match status" value="2"/>
</dbReference>
<evidence type="ECO:0000256" key="10">
    <source>
        <dbReference type="ARBA" id="ARBA00023065"/>
    </source>
</evidence>
<comment type="similarity">
    <text evidence="2">Belongs to the CorA metal ion transporter (MIT) (TC 1.A.35) family.</text>
</comment>
<evidence type="ECO:0000313" key="15">
    <source>
        <dbReference type="EMBL" id="CAA9228362.1"/>
    </source>
</evidence>
<comment type="subcellular location">
    <subcellularLocation>
        <location evidence="1">Cell inner membrane</location>
        <topology evidence="1">Multi-pass membrane protein</topology>
    </subcellularLocation>
</comment>
<dbReference type="CDD" id="cd12837">
    <property type="entry name" value="EcCorA-like_u1"/>
    <property type="match status" value="1"/>
</dbReference>
<feature type="transmembrane region" description="Helical" evidence="14">
    <location>
        <begin position="318"/>
        <end position="338"/>
    </location>
</feature>
<keyword evidence="8" id="KW-0460">Magnesium</keyword>
<keyword evidence="11 14" id="KW-0472">Membrane</keyword>
<dbReference type="AlphaFoldDB" id="A0A6J4HM80"/>
<evidence type="ECO:0000256" key="12">
    <source>
        <dbReference type="ARBA" id="ARBA00034269"/>
    </source>
</evidence>
<evidence type="ECO:0000256" key="11">
    <source>
        <dbReference type="ARBA" id="ARBA00023136"/>
    </source>
</evidence>
<evidence type="ECO:0000256" key="1">
    <source>
        <dbReference type="ARBA" id="ARBA00004429"/>
    </source>
</evidence>
<keyword evidence="4" id="KW-0813">Transport</keyword>
<dbReference type="FunFam" id="1.20.58.340:FF:000001">
    <property type="entry name" value="Magnesium transport protein CorA"/>
    <property type="match status" value="1"/>
</dbReference>
<evidence type="ECO:0000256" key="4">
    <source>
        <dbReference type="ARBA" id="ARBA00022448"/>
    </source>
</evidence>
<keyword evidence="5" id="KW-1003">Cell membrane</keyword>
<evidence type="ECO:0000256" key="7">
    <source>
        <dbReference type="ARBA" id="ARBA00022692"/>
    </source>
</evidence>
<dbReference type="SUPFAM" id="SSF143865">
    <property type="entry name" value="CorA soluble domain-like"/>
    <property type="match status" value="1"/>
</dbReference>
<dbReference type="InterPro" id="IPR050829">
    <property type="entry name" value="CorA_MIT"/>
</dbReference>
<evidence type="ECO:0000256" key="9">
    <source>
        <dbReference type="ARBA" id="ARBA00022989"/>
    </source>
</evidence>
<evidence type="ECO:0000256" key="13">
    <source>
        <dbReference type="SAM" id="MobiDB-lite"/>
    </source>
</evidence>
<evidence type="ECO:0000256" key="8">
    <source>
        <dbReference type="ARBA" id="ARBA00022842"/>
    </source>
</evidence>
<dbReference type="PANTHER" id="PTHR47685:SF1">
    <property type="entry name" value="MAGNESIUM TRANSPORT PROTEIN CORA"/>
    <property type="match status" value="1"/>
</dbReference>
<feature type="compositionally biased region" description="Basic residues" evidence="13">
    <location>
        <begin position="183"/>
        <end position="192"/>
    </location>
</feature>
<keyword evidence="9 14" id="KW-1133">Transmembrane helix</keyword>
<dbReference type="Gene3D" id="3.30.460.20">
    <property type="entry name" value="CorA soluble domain-like"/>
    <property type="match status" value="1"/>
</dbReference>
<dbReference type="GO" id="GO:0015099">
    <property type="term" value="F:nickel cation transmembrane transporter activity"/>
    <property type="evidence" value="ECO:0007669"/>
    <property type="project" value="TreeGrafter"/>
</dbReference>
<dbReference type="InterPro" id="IPR002523">
    <property type="entry name" value="MgTranspt_CorA/ZnTranspt_ZntB"/>
</dbReference>
<keyword evidence="10" id="KW-0406">Ion transport</keyword>
<gene>
    <name evidence="15" type="ORF">AVDCRST_MAG04-999</name>
</gene>
<dbReference type="PANTHER" id="PTHR47685">
    <property type="entry name" value="MAGNESIUM TRANSPORT PROTEIN CORA"/>
    <property type="match status" value="1"/>
</dbReference>
<dbReference type="InterPro" id="IPR045863">
    <property type="entry name" value="CorA_TM1_TM2"/>
</dbReference>
<evidence type="ECO:0000256" key="5">
    <source>
        <dbReference type="ARBA" id="ARBA00022475"/>
    </source>
</evidence>
<feature type="transmembrane region" description="Helical" evidence="14">
    <location>
        <begin position="286"/>
        <end position="306"/>
    </location>
</feature>
<evidence type="ECO:0000256" key="2">
    <source>
        <dbReference type="ARBA" id="ARBA00009765"/>
    </source>
</evidence>
<comment type="catalytic activity">
    <reaction evidence="12">
        <text>Mg(2+)(in) = Mg(2+)(out)</text>
        <dbReference type="Rhea" id="RHEA:29827"/>
        <dbReference type="ChEBI" id="CHEBI:18420"/>
    </reaction>
</comment>
<reference evidence="15" key="1">
    <citation type="submission" date="2020-02" db="EMBL/GenBank/DDBJ databases">
        <authorList>
            <person name="Meier V. D."/>
        </authorList>
    </citation>
    <scope>NUCLEOTIDE SEQUENCE</scope>
    <source>
        <strain evidence="15">AVDCRST_MAG04</strain>
    </source>
</reference>
<dbReference type="EMBL" id="CADCTL010000074">
    <property type="protein sequence ID" value="CAA9228362.1"/>
    <property type="molecule type" value="Genomic_DNA"/>
</dbReference>
<dbReference type="GO" id="GO:0015095">
    <property type="term" value="F:magnesium ion transmembrane transporter activity"/>
    <property type="evidence" value="ECO:0007669"/>
    <property type="project" value="TreeGrafter"/>
</dbReference>
<feature type="region of interest" description="Disordered" evidence="13">
    <location>
        <begin position="167"/>
        <end position="193"/>
    </location>
</feature>
<dbReference type="SUPFAM" id="SSF144083">
    <property type="entry name" value="Magnesium transport protein CorA, transmembrane region"/>
    <property type="match status" value="1"/>
</dbReference>